<feature type="compositionally biased region" description="Basic and acidic residues" evidence="1">
    <location>
        <begin position="247"/>
        <end position="268"/>
    </location>
</feature>
<organism evidence="2 3">
    <name type="scientific">Toxoplasma gondii TgCatPRC2</name>
    <dbReference type="NCBI Taxonomy" id="1130821"/>
    <lineage>
        <taxon>Eukaryota</taxon>
        <taxon>Sar</taxon>
        <taxon>Alveolata</taxon>
        <taxon>Apicomplexa</taxon>
        <taxon>Conoidasida</taxon>
        <taxon>Coccidia</taxon>
        <taxon>Eucoccidiorida</taxon>
        <taxon>Eimeriorina</taxon>
        <taxon>Sarcocystidae</taxon>
        <taxon>Toxoplasma</taxon>
    </lineage>
</organism>
<feature type="compositionally biased region" description="Low complexity" evidence="1">
    <location>
        <begin position="157"/>
        <end position="166"/>
    </location>
</feature>
<feature type="region of interest" description="Disordered" evidence="1">
    <location>
        <begin position="85"/>
        <end position="343"/>
    </location>
</feature>
<proteinExistence type="predicted"/>
<sequence length="485" mass="52741">MSPSGASPPKAPPWAAVARARLPAPFVSGLETGAVGESASGLPAGSSAEEGEQSSSLGSGDEEDMASGSTLLLLSAIQKEISRHPLIDCGNSTPPLTPRSPVTPLDDALPSPPPPSPPSPSPPSPSPPSPSPSPPSPSPLTFSFSSSPCAVAPPSPSGASLGARRVSAVRRAREAPRFLEPVPEETGQDEGSAAFPPVRFLEARAEEASSTCVSLLPERRSLAPRTANQPLDVEKRPGGEAPFLQEFRGDSERERREANARDARERSPHCAGSGDAPGTCERDLREETEETEERSFAFVAGNSLHQSDLVTSGGREGELGDGREDPGGRRAKVEREEKDNGEKTRLRIQIARLRVTLQAQEADLQRVRFSRKDAISRVTFSLLAFSFQTGLILPGSDAERGNTDGRKQKRDKRKQKRDKRKRKRRKERTRRHRVGGRDTERRARAGKRDKRGERREDNEPGDRRVKERERTKGKGTGTTRRDKRR</sequence>
<feature type="compositionally biased region" description="Basic residues" evidence="1">
    <location>
        <begin position="407"/>
        <end position="434"/>
    </location>
</feature>
<accession>A0A151H251</accession>
<feature type="region of interest" description="Disordered" evidence="1">
    <location>
        <begin position="34"/>
        <end position="71"/>
    </location>
</feature>
<dbReference type="EMBL" id="AHZP02002655">
    <property type="protein sequence ID" value="KYK63424.1"/>
    <property type="molecule type" value="Genomic_DNA"/>
</dbReference>
<name>A0A151H251_TOXGO</name>
<dbReference type="Proteomes" id="UP000075225">
    <property type="component" value="Unassembled WGS sequence"/>
</dbReference>
<gene>
    <name evidence="2" type="ORF">TGPRC2_297210A</name>
</gene>
<evidence type="ECO:0000256" key="1">
    <source>
        <dbReference type="SAM" id="MobiDB-lite"/>
    </source>
</evidence>
<dbReference type="AlphaFoldDB" id="A0A151H251"/>
<feature type="compositionally biased region" description="Low complexity" evidence="1">
    <location>
        <begin position="45"/>
        <end position="59"/>
    </location>
</feature>
<dbReference type="VEuPathDB" id="ToxoDB:TGPRC2_297210A"/>
<protein>
    <submittedName>
        <fullName evidence="2">Uncharacterized protein</fullName>
    </submittedName>
</protein>
<reference evidence="3" key="1">
    <citation type="submission" date="2016-03" db="EMBL/GenBank/DDBJ databases">
        <authorList>
            <person name="Sibley D."/>
            <person name="Venepally P."/>
            <person name="Karamycheva S."/>
            <person name="Hadjithomas M."/>
            <person name="Khan A."/>
            <person name="Brunk B."/>
            <person name="Roos D."/>
            <person name="Caler E."/>
            <person name="Lorenzi H."/>
        </authorList>
    </citation>
    <scope>NUCLEOTIDE SEQUENCE [LARGE SCALE GENOMIC DNA]</scope>
    <source>
        <strain evidence="3">TgCatPRC2</strain>
    </source>
</reference>
<feature type="compositionally biased region" description="Basic and acidic residues" evidence="1">
    <location>
        <begin position="450"/>
        <end position="472"/>
    </location>
</feature>
<feature type="compositionally biased region" description="Low complexity" evidence="1">
    <location>
        <begin position="139"/>
        <end position="150"/>
    </location>
</feature>
<evidence type="ECO:0000313" key="3">
    <source>
        <dbReference type="Proteomes" id="UP000075225"/>
    </source>
</evidence>
<feature type="region of interest" description="Disordered" evidence="1">
    <location>
        <begin position="393"/>
        <end position="485"/>
    </location>
</feature>
<evidence type="ECO:0000313" key="2">
    <source>
        <dbReference type="EMBL" id="KYK63424.1"/>
    </source>
</evidence>
<feature type="compositionally biased region" description="Basic and acidic residues" evidence="1">
    <location>
        <begin position="315"/>
        <end position="343"/>
    </location>
</feature>
<feature type="compositionally biased region" description="Basic and acidic residues" evidence="1">
    <location>
        <begin position="397"/>
        <end position="406"/>
    </location>
</feature>
<comment type="caution">
    <text evidence="2">The sequence shown here is derived from an EMBL/GenBank/DDBJ whole genome shotgun (WGS) entry which is preliminary data.</text>
</comment>
<feature type="compositionally biased region" description="Pro residues" evidence="1">
    <location>
        <begin position="110"/>
        <end position="138"/>
    </location>
</feature>